<dbReference type="RefSeq" id="XP_066802719.1">
    <property type="nucleotide sequence ID" value="XM_066946327.1"/>
</dbReference>
<feature type="region of interest" description="Disordered" evidence="1">
    <location>
        <begin position="205"/>
        <end position="234"/>
    </location>
</feature>
<dbReference type="EMBL" id="JBCAWK010000006">
    <property type="protein sequence ID" value="KAK8854481.1"/>
    <property type="molecule type" value="Genomic_DNA"/>
</dbReference>
<feature type="region of interest" description="Disordered" evidence="1">
    <location>
        <begin position="321"/>
        <end position="381"/>
    </location>
</feature>
<comment type="caution">
    <text evidence="2">The sequence shown here is derived from an EMBL/GenBank/DDBJ whole genome shotgun (WGS) entry which is preliminary data.</text>
</comment>
<organism evidence="2 3">
    <name type="scientific">Kwoniella newhampshirensis</name>
    <dbReference type="NCBI Taxonomy" id="1651941"/>
    <lineage>
        <taxon>Eukaryota</taxon>
        <taxon>Fungi</taxon>
        <taxon>Dikarya</taxon>
        <taxon>Basidiomycota</taxon>
        <taxon>Agaricomycotina</taxon>
        <taxon>Tremellomycetes</taxon>
        <taxon>Tremellales</taxon>
        <taxon>Cryptococcaceae</taxon>
        <taxon>Kwoniella</taxon>
    </lineage>
</organism>
<reference evidence="2 3" key="1">
    <citation type="journal article" date="2024" name="bioRxiv">
        <title>Comparative genomics of Cryptococcus and Kwoniella reveals pathogenesis evolution and contrasting karyotype dynamics via intercentromeric recombination or chromosome fusion.</title>
        <authorList>
            <person name="Coelho M.A."/>
            <person name="David-Palma M."/>
            <person name="Shea T."/>
            <person name="Bowers K."/>
            <person name="McGinley-Smith S."/>
            <person name="Mohammad A.W."/>
            <person name="Gnirke A."/>
            <person name="Yurkov A.M."/>
            <person name="Nowrousian M."/>
            <person name="Sun S."/>
            <person name="Cuomo C.A."/>
            <person name="Heitman J."/>
        </authorList>
    </citation>
    <scope>NUCLEOTIDE SEQUENCE [LARGE SCALE GENOMIC DNA]</scope>
    <source>
        <strain evidence="2 3">CBS 13917</strain>
    </source>
</reference>
<dbReference type="Proteomes" id="UP001388673">
    <property type="component" value="Unassembled WGS sequence"/>
</dbReference>
<proteinExistence type="predicted"/>
<evidence type="ECO:0000313" key="2">
    <source>
        <dbReference type="EMBL" id="KAK8854481.1"/>
    </source>
</evidence>
<feature type="region of interest" description="Disordered" evidence="1">
    <location>
        <begin position="408"/>
        <end position="431"/>
    </location>
</feature>
<feature type="compositionally biased region" description="Basic and acidic residues" evidence="1">
    <location>
        <begin position="77"/>
        <end position="87"/>
    </location>
</feature>
<dbReference type="KEGG" id="kne:92180477"/>
<dbReference type="GeneID" id="92180477"/>
<evidence type="ECO:0000313" key="3">
    <source>
        <dbReference type="Proteomes" id="UP001388673"/>
    </source>
</evidence>
<name>A0AAW0YN58_9TREE</name>
<dbReference type="AlphaFoldDB" id="A0AAW0YN58"/>
<keyword evidence="3" id="KW-1185">Reference proteome</keyword>
<feature type="region of interest" description="Disordered" evidence="1">
    <location>
        <begin position="43"/>
        <end position="104"/>
    </location>
</feature>
<evidence type="ECO:0000256" key="1">
    <source>
        <dbReference type="SAM" id="MobiDB-lite"/>
    </source>
</evidence>
<feature type="compositionally biased region" description="Basic and acidic residues" evidence="1">
    <location>
        <begin position="333"/>
        <end position="350"/>
    </location>
</feature>
<feature type="compositionally biased region" description="Polar residues" evidence="1">
    <location>
        <begin position="43"/>
        <end position="66"/>
    </location>
</feature>
<gene>
    <name evidence="2" type="ORF">IAR55_003219</name>
</gene>
<protein>
    <submittedName>
        <fullName evidence="2">Uncharacterized protein</fullName>
    </submittedName>
</protein>
<accession>A0AAW0YN58</accession>
<sequence>MQRNSFILRNIILPNIFPPSSPHPPPTTKTATAKATFSTVSNIARSQAHSESSSGQRDKTIWSTPNAGAGTSLRRVLGHDPPRRHGMVEGGSEGEDRRKATAAAQQRTRLYLGLEEGQGRANGSQAETSTMALQRILQAYNIMVPSLITSNPTAGKSKGEEELPPCRLHSSKYTLVCVEAATLLTFPRDANSTLLNDTAKARVMPALPSTTTPPPTTSTRAPTLNDEPSFQPNDRITIVDDTVDHAVKLRSQTATTATHTPSPFPPLISRLLNSRLYRLSVFHLLSAPEYATQPDLLHQVADHLELSGAGKLAKRLRRGLELSFGPGNSGTGQEEKIDRSEEKSKVRLWSDPKISPDPSNRLPPYHWASPNLPPLRPSESPNLTRQQALTKYYNSHLLYLLTRSSTPTPTRNHLPALSSPTTSAKLNDWPAPTPSLRQLRKLLDTISRLEKHRGFVPDRMTANIIVRCWLRCATSTNDQTVAWNGDGDRDEVMTRRYRDKSGQMRVVKKTFSEKNGFGKLEIRALFDVVSKAMSESKVGDGAGYGEKEWTAIIRPFGKIVIKALKEKGDPEGVEKVRGWMKREKQALIGGN</sequence>